<name>A0AAV8ZF62_9CUCU</name>
<evidence type="ECO:0008006" key="5">
    <source>
        <dbReference type="Google" id="ProtNLM"/>
    </source>
</evidence>
<evidence type="ECO:0000256" key="2">
    <source>
        <dbReference type="ARBA" id="ARBA00023033"/>
    </source>
</evidence>
<dbReference type="EMBL" id="JANEYF010001578">
    <property type="protein sequence ID" value="KAJ8962955.1"/>
    <property type="molecule type" value="Genomic_DNA"/>
</dbReference>
<keyword evidence="4" id="KW-1185">Reference proteome</keyword>
<dbReference type="GO" id="GO:0005506">
    <property type="term" value="F:iron ion binding"/>
    <property type="evidence" value="ECO:0007669"/>
    <property type="project" value="InterPro"/>
</dbReference>
<dbReference type="SUPFAM" id="SSF48264">
    <property type="entry name" value="Cytochrome P450"/>
    <property type="match status" value="1"/>
</dbReference>
<comment type="similarity">
    <text evidence="1">Belongs to the cytochrome P450 family.</text>
</comment>
<gene>
    <name evidence="3" type="ORF">NQ314_005672</name>
</gene>
<reference evidence="3" key="1">
    <citation type="journal article" date="2023" name="Insect Mol. Biol.">
        <title>Genome sequencing provides insights into the evolution of gene families encoding plant cell wall-degrading enzymes in longhorned beetles.</title>
        <authorList>
            <person name="Shin N.R."/>
            <person name="Okamura Y."/>
            <person name="Kirsch R."/>
            <person name="Pauchet Y."/>
        </authorList>
    </citation>
    <scope>NUCLEOTIDE SEQUENCE</scope>
    <source>
        <strain evidence="3">RBIC_L_NR</strain>
    </source>
</reference>
<comment type="caution">
    <text evidence="3">The sequence shown here is derived from an EMBL/GenBank/DDBJ whole genome shotgun (WGS) entry which is preliminary data.</text>
</comment>
<evidence type="ECO:0000256" key="1">
    <source>
        <dbReference type="ARBA" id="ARBA00010617"/>
    </source>
</evidence>
<dbReference type="AlphaFoldDB" id="A0AAV8ZF62"/>
<organism evidence="3 4">
    <name type="scientific">Rhamnusium bicolor</name>
    <dbReference type="NCBI Taxonomy" id="1586634"/>
    <lineage>
        <taxon>Eukaryota</taxon>
        <taxon>Metazoa</taxon>
        <taxon>Ecdysozoa</taxon>
        <taxon>Arthropoda</taxon>
        <taxon>Hexapoda</taxon>
        <taxon>Insecta</taxon>
        <taxon>Pterygota</taxon>
        <taxon>Neoptera</taxon>
        <taxon>Endopterygota</taxon>
        <taxon>Coleoptera</taxon>
        <taxon>Polyphaga</taxon>
        <taxon>Cucujiformia</taxon>
        <taxon>Chrysomeloidea</taxon>
        <taxon>Cerambycidae</taxon>
        <taxon>Lepturinae</taxon>
        <taxon>Rhagiini</taxon>
        <taxon>Rhamnusium</taxon>
    </lineage>
</organism>
<dbReference type="InterPro" id="IPR001128">
    <property type="entry name" value="Cyt_P450"/>
</dbReference>
<keyword evidence="2" id="KW-0503">Monooxygenase</keyword>
<protein>
    <recommendedName>
        <fullName evidence="5">Cytochrome P450</fullName>
    </recommendedName>
</protein>
<accession>A0AAV8ZF62</accession>
<dbReference type="Proteomes" id="UP001162156">
    <property type="component" value="Unassembled WGS sequence"/>
</dbReference>
<dbReference type="Gene3D" id="1.10.630.10">
    <property type="entry name" value="Cytochrome P450"/>
    <property type="match status" value="1"/>
</dbReference>
<evidence type="ECO:0000313" key="3">
    <source>
        <dbReference type="EMBL" id="KAJ8962955.1"/>
    </source>
</evidence>
<sequence length="80" mass="9097">MQSILLKRRNEITKSQFRSLLDIFIEISKNNADFTNEDIINEAVTFMLAGQDSVGAAVAFSLFFIAKHVDVQKKDYERVG</sequence>
<dbReference type="Pfam" id="PF00067">
    <property type="entry name" value="p450"/>
    <property type="match status" value="1"/>
</dbReference>
<proteinExistence type="inferred from homology"/>
<dbReference type="GO" id="GO:0020037">
    <property type="term" value="F:heme binding"/>
    <property type="evidence" value="ECO:0007669"/>
    <property type="project" value="InterPro"/>
</dbReference>
<dbReference type="InterPro" id="IPR036396">
    <property type="entry name" value="Cyt_P450_sf"/>
</dbReference>
<dbReference type="GO" id="GO:0004497">
    <property type="term" value="F:monooxygenase activity"/>
    <property type="evidence" value="ECO:0007669"/>
    <property type="project" value="UniProtKB-KW"/>
</dbReference>
<dbReference type="GO" id="GO:0016705">
    <property type="term" value="F:oxidoreductase activity, acting on paired donors, with incorporation or reduction of molecular oxygen"/>
    <property type="evidence" value="ECO:0007669"/>
    <property type="project" value="InterPro"/>
</dbReference>
<keyword evidence="2" id="KW-0560">Oxidoreductase</keyword>
<evidence type="ECO:0000313" key="4">
    <source>
        <dbReference type="Proteomes" id="UP001162156"/>
    </source>
</evidence>